<name>A0A0J8VCS6_9GAMM</name>
<feature type="region of interest" description="Disordered" evidence="1">
    <location>
        <begin position="272"/>
        <end position="291"/>
    </location>
</feature>
<keyword evidence="4" id="KW-1185">Reference proteome</keyword>
<organism evidence="3 4">
    <name type="scientific">Photobacterium swingsii</name>
    <dbReference type="NCBI Taxonomy" id="680026"/>
    <lineage>
        <taxon>Bacteria</taxon>
        <taxon>Pseudomonadati</taxon>
        <taxon>Pseudomonadota</taxon>
        <taxon>Gammaproteobacteria</taxon>
        <taxon>Vibrionales</taxon>
        <taxon>Vibrionaceae</taxon>
        <taxon>Photobacterium</taxon>
    </lineage>
</organism>
<dbReference type="STRING" id="680026.AB733_09025"/>
<dbReference type="InterPro" id="IPR017740">
    <property type="entry name" value="TssA-like"/>
</dbReference>
<evidence type="ECO:0000313" key="3">
    <source>
        <dbReference type="EMBL" id="PSW23612.1"/>
    </source>
</evidence>
<feature type="region of interest" description="Disordered" evidence="1">
    <location>
        <begin position="396"/>
        <end position="448"/>
    </location>
</feature>
<gene>
    <name evidence="3" type="ORF">C9I94_15975</name>
</gene>
<dbReference type="RefSeq" id="WP_048898457.1">
    <property type="nucleotide sequence ID" value="NZ_AP024852.1"/>
</dbReference>
<evidence type="ECO:0000256" key="1">
    <source>
        <dbReference type="SAM" id="MobiDB-lite"/>
    </source>
</evidence>
<dbReference type="InterPro" id="IPR010657">
    <property type="entry name" value="ImpA_N"/>
</dbReference>
<dbReference type="EMBL" id="PYLZ01000008">
    <property type="protein sequence ID" value="PSW23612.1"/>
    <property type="molecule type" value="Genomic_DNA"/>
</dbReference>
<feature type="domain" description="ImpA N-terminal" evidence="2">
    <location>
        <begin position="13"/>
        <end position="133"/>
    </location>
</feature>
<proteinExistence type="predicted"/>
<evidence type="ECO:0000259" key="2">
    <source>
        <dbReference type="Pfam" id="PF06812"/>
    </source>
</evidence>
<dbReference type="PANTHER" id="PTHR37951:SF1">
    <property type="entry name" value="TYPE VI SECRETION SYSTEM COMPONENT TSSA1"/>
    <property type="match status" value="1"/>
</dbReference>
<sequence length="448" mass="50281">MRFTEDKIRSLSNAISDDHFCGIYLKSDRKVFRPLRNEFNLAQTSQRQLVQNPDPNEIDALHESNVQNWSALANSLFDVFESSSRDVELAAWMLAAQIVIDPSLNTSSHFSLWFSSLVEEHWLSIQPILPAEKIRAEDDFAKQKEITEFKLKAFVQLVGESEDSSLLYSPLLLLPLIGDLNYSRYLSEERKGNLAEVRQTYQTIAMSHRAEVTALAKNLESLRTNLSSIDAGIKQHCQAFLLPQPSFQFVLGLLTKLLQVIEYIAGIKPESQAESTAPIEPAPAETKLSEEAKSVRGGAVISMNPETVTEAAPNTITPVSFTSIAEMQVQNRDQAFHQMRELAEFFMKTEPHSPVSYLLEKAIRWGYLSLPELMTELLSDQQDTINRVFNLSGLDEDGQTHLPERQTVQPSVATTVSAAEPSTPVVQEEPAQEQQEEQVVTSNSDSLW</sequence>
<comment type="caution">
    <text evidence="3">The sequence shown here is derived from an EMBL/GenBank/DDBJ whole genome shotgun (WGS) entry which is preliminary data.</text>
</comment>
<protein>
    <recommendedName>
        <fullName evidence="2">ImpA N-terminal domain-containing protein</fullName>
    </recommendedName>
</protein>
<dbReference type="Pfam" id="PF06812">
    <property type="entry name" value="ImpA_N"/>
    <property type="match status" value="1"/>
</dbReference>
<dbReference type="AlphaFoldDB" id="A0A0J8VCS6"/>
<dbReference type="Proteomes" id="UP000240481">
    <property type="component" value="Unassembled WGS sequence"/>
</dbReference>
<evidence type="ECO:0000313" key="4">
    <source>
        <dbReference type="Proteomes" id="UP000240481"/>
    </source>
</evidence>
<dbReference type="PANTHER" id="PTHR37951">
    <property type="entry name" value="CYTOPLASMIC PROTEIN-RELATED"/>
    <property type="match status" value="1"/>
</dbReference>
<feature type="compositionally biased region" description="Polar residues" evidence="1">
    <location>
        <begin position="406"/>
        <end position="417"/>
    </location>
</feature>
<dbReference type="OrthoDB" id="9771118at2"/>
<accession>A0A0J8VCS6</accession>
<reference evidence="3 4" key="1">
    <citation type="submission" date="2018-01" db="EMBL/GenBank/DDBJ databases">
        <title>Whole genome sequencing of Histamine producing bacteria.</title>
        <authorList>
            <person name="Butler K."/>
        </authorList>
    </citation>
    <scope>NUCLEOTIDE SEQUENCE [LARGE SCALE GENOMIC DNA]</scope>
    <source>
        <strain evidence="3 4">DSM 24669</strain>
    </source>
</reference>